<keyword evidence="7" id="KW-1185">Reference proteome</keyword>
<dbReference type="Gene3D" id="1.20.144.10">
    <property type="entry name" value="Phosphatidic acid phosphatase type 2/haloperoxidase"/>
    <property type="match status" value="1"/>
</dbReference>
<comment type="caution">
    <text evidence="6">The sequence shown here is derived from an EMBL/GenBank/DDBJ whole genome shotgun (WGS) entry which is preliminary data.</text>
</comment>
<keyword evidence="4" id="KW-0812">Transmembrane</keyword>
<dbReference type="InterPro" id="IPR036938">
    <property type="entry name" value="PAP2/HPO_sf"/>
</dbReference>
<dbReference type="AlphaFoldDB" id="A0A0W0YM22"/>
<proteinExistence type="predicted"/>
<dbReference type="EMBL" id="LNYW01000059">
    <property type="protein sequence ID" value="KTD57944.1"/>
    <property type="molecule type" value="Genomic_DNA"/>
</dbReference>
<dbReference type="InterPro" id="IPR000326">
    <property type="entry name" value="PAP2/HPO"/>
</dbReference>
<feature type="transmembrane region" description="Helical" evidence="4">
    <location>
        <begin position="55"/>
        <end position="76"/>
    </location>
</feature>
<accession>A0A0W0YM22</accession>
<dbReference type="RefSeq" id="WP_018576150.1">
    <property type="nucleotide sequence ID" value="NZ_KB892383.1"/>
</dbReference>
<keyword evidence="4" id="KW-1133">Transmembrane helix</keyword>
<evidence type="ECO:0000259" key="5">
    <source>
        <dbReference type="SMART" id="SM00014"/>
    </source>
</evidence>
<dbReference type="SUPFAM" id="SSF48317">
    <property type="entry name" value="Acid phosphatase/Vanadium-dependent haloperoxidase"/>
    <property type="match status" value="1"/>
</dbReference>
<dbReference type="PANTHER" id="PTHR14969">
    <property type="entry name" value="SPHINGOSINE-1-PHOSPHATE PHOSPHOHYDROLASE"/>
    <property type="match status" value="1"/>
</dbReference>
<sequence length="212" mass="24584">MTQFDRTFNFMKKPVVLISYVILVALAYLFADESIATYCHMLELRDNLKLLKILTAFGQWVAYLPLFFLGGLYFRYIHKNKKYETMSWYLFACVLAPNIVGFILKIAVGRARPDLLFESLSFGFYWFQFKNLYWSFPSGHTITIIAVASGLGVLFPKHFYSLLALALCVALSRVLLYHHYLSDVMTGFYISILVVGFMTGFLRRKHYLDPIT</sequence>
<feature type="transmembrane region" description="Helical" evidence="4">
    <location>
        <begin position="132"/>
        <end position="155"/>
    </location>
</feature>
<feature type="transmembrane region" description="Helical" evidence="4">
    <location>
        <begin position="88"/>
        <end position="108"/>
    </location>
</feature>
<dbReference type="EC" id="3.6.1.27" evidence="1"/>
<evidence type="ECO:0000256" key="4">
    <source>
        <dbReference type="SAM" id="Phobius"/>
    </source>
</evidence>
<dbReference type="Pfam" id="PF01569">
    <property type="entry name" value="PAP2"/>
    <property type="match status" value="1"/>
</dbReference>
<comment type="catalytic activity">
    <reaction evidence="3">
        <text>di-trans,octa-cis-undecaprenyl diphosphate + H2O = di-trans,octa-cis-undecaprenyl phosphate + phosphate + H(+)</text>
        <dbReference type="Rhea" id="RHEA:28094"/>
        <dbReference type="ChEBI" id="CHEBI:15377"/>
        <dbReference type="ChEBI" id="CHEBI:15378"/>
        <dbReference type="ChEBI" id="CHEBI:43474"/>
        <dbReference type="ChEBI" id="CHEBI:58405"/>
        <dbReference type="ChEBI" id="CHEBI:60392"/>
        <dbReference type="EC" id="3.6.1.27"/>
    </reaction>
</comment>
<keyword evidence="4" id="KW-0472">Membrane</keyword>
<dbReference type="eggNOG" id="COG0671">
    <property type="taxonomic scope" value="Bacteria"/>
</dbReference>
<feature type="transmembrane region" description="Helical" evidence="4">
    <location>
        <begin position="186"/>
        <end position="202"/>
    </location>
</feature>
<protein>
    <recommendedName>
        <fullName evidence="1">undecaprenyl-diphosphate phosphatase</fullName>
        <ecNumber evidence="1">3.6.1.27</ecNumber>
    </recommendedName>
    <alternativeName>
        <fullName evidence="2">Undecaprenyl pyrophosphate phosphatase</fullName>
    </alternativeName>
</protein>
<gene>
    <name evidence="6" type="ORF">Lsha_2222</name>
</gene>
<dbReference type="PATRIC" id="fig|1122169.6.peg.2549"/>
<reference evidence="6 7" key="1">
    <citation type="submission" date="2015-11" db="EMBL/GenBank/DDBJ databases">
        <title>Genomic analysis of 38 Legionella species identifies large and diverse effector repertoires.</title>
        <authorList>
            <person name="Burstein D."/>
            <person name="Amaro F."/>
            <person name="Zusman T."/>
            <person name="Lifshitz Z."/>
            <person name="Cohen O."/>
            <person name="Gilbert J.A."/>
            <person name="Pupko T."/>
            <person name="Shuman H.A."/>
            <person name="Segal G."/>
        </authorList>
    </citation>
    <scope>NUCLEOTIDE SEQUENCE [LARGE SCALE GENOMIC DNA]</scope>
    <source>
        <strain evidence="6 7">ATCC 49655</strain>
    </source>
</reference>
<evidence type="ECO:0000256" key="3">
    <source>
        <dbReference type="ARBA" id="ARBA00047594"/>
    </source>
</evidence>
<evidence type="ECO:0000313" key="7">
    <source>
        <dbReference type="Proteomes" id="UP000054600"/>
    </source>
</evidence>
<dbReference type="STRING" id="1122169.Lsha_2222"/>
<organism evidence="6 7">
    <name type="scientific">Legionella shakespearei DSM 23087</name>
    <dbReference type="NCBI Taxonomy" id="1122169"/>
    <lineage>
        <taxon>Bacteria</taxon>
        <taxon>Pseudomonadati</taxon>
        <taxon>Pseudomonadota</taxon>
        <taxon>Gammaproteobacteria</taxon>
        <taxon>Legionellales</taxon>
        <taxon>Legionellaceae</taxon>
        <taxon>Legionella</taxon>
    </lineage>
</organism>
<dbReference type="PANTHER" id="PTHR14969:SF13">
    <property type="entry name" value="AT30094P"/>
    <property type="match status" value="1"/>
</dbReference>
<dbReference type="SMART" id="SM00014">
    <property type="entry name" value="acidPPc"/>
    <property type="match status" value="1"/>
</dbReference>
<dbReference type="GO" id="GO:0050380">
    <property type="term" value="F:undecaprenyl-diphosphatase activity"/>
    <property type="evidence" value="ECO:0007669"/>
    <property type="project" value="UniProtKB-EC"/>
</dbReference>
<name>A0A0W0YM22_9GAMM</name>
<dbReference type="Proteomes" id="UP000054600">
    <property type="component" value="Unassembled WGS sequence"/>
</dbReference>
<feature type="transmembrane region" description="Helical" evidence="4">
    <location>
        <begin position="162"/>
        <end position="180"/>
    </location>
</feature>
<evidence type="ECO:0000256" key="2">
    <source>
        <dbReference type="ARBA" id="ARBA00032707"/>
    </source>
</evidence>
<dbReference type="OrthoDB" id="5645237at2"/>
<feature type="domain" description="Phosphatidic acid phosphatase type 2/haloperoxidase" evidence="5">
    <location>
        <begin position="86"/>
        <end position="199"/>
    </location>
</feature>
<evidence type="ECO:0000256" key="1">
    <source>
        <dbReference type="ARBA" id="ARBA00012374"/>
    </source>
</evidence>
<evidence type="ECO:0000313" key="6">
    <source>
        <dbReference type="EMBL" id="KTD57944.1"/>
    </source>
</evidence>